<protein>
    <submittedName>
        <fullName evidence="1">Uncharacterized protein</fullName>
    </submittedName>
</protein>
<dbReference type="Pfam" id="PF19698">
    <property type="entry name" value="DUF6197"/>
    <property type="match status" value="1"/>
</dbReference>
<name>A0A1T5CTA1_9SPHN</name>
<dbReference type="InterPro" id="IPR045677">
    <property type="entry name" value="DUF6197"/>
</dbReference>
<reference evidence="2" key="1">
    <citation type="submission" date="2017-02" db="EMBL/GenBank/DDBJ databases">
        <authorList>
            <person name="Varghese N."/>
            <person name="Submissions S."/>
        </authorList>
    </citation>
    <scope>NUCLEOTIDE SEQUENCE [LARGE SCALE GENOMIC DNA]</scope>
    <source>
        <strain evidence="2">R11H</strain>
    </source>
</reference>
<evidence type="ECO:0000313" key="1">
    <source>
        <dbReference type="EMBL" id="SKB62712.1"/>
    </source>
</evidence>
<proteinExistence type="predicted"/>
<evidence type="ECO:0000313" key="2">
    <source>
        <dbReference type="Proteomes" id="UP000190044"/>
    </source>
</evidence>
<keyword evidence="2" id="KW-1185">Reference proteome</keyword>
<dbReference type="OrthoDB" id="7585537at2"/>
<dbReference type="EMBL" id="FUYP01000011">
    <property type="protein sequence ID" value="SKB62712.1"/>
    <property type="molecule type" value="Genomic_DNA"/>
</dbReference>
<dbReference type="Proteomes" id="UP000190044">
    <property type="component" value="Unassembled WGS sequence"/>
</dbReference>
<dbReference type="RefSeq" id="WP_079638704.1">
    <property type="nucleotide sequence ID" value="NZ_FUYP01000011.1"/>
</dbReference>
<gene>
    <name evidence="1" type="ORF">SAMN06295937_101199</name>
</gene>
<accession>A0A1T5CTA1</accession>
<organism evidence="1 2">
    <name type="scientific">Sphingopyxis flava</name>
    <dbReference type="NCBI Taxonomy" id="1507287"/>
    <lineage>
        <taxon>Bacteria</taxon>
        <taxon>Pseudomonadati</taxon>
        <taxon>Pseudomonadota</taxon>
        <taxon>Alphaproteobacteria</taxon>
        <taxon>Sphingomonadales</taxon>
        <taxon>Sphingomonadaceae</taxon>
        <taxon>Sphingopyxis</taxon>
    </lineage>
</organism>
<sequence>MADDLRADLQAIRDLLADPQRWTQHYCGRTIEGTPITVPAREAVCFCLMGAIYQTQGSDFGGNINEIEDHLNASPLLNGVSYVRFNDTHTHAEVLALLDERIAAL</sequence>
<dbReference type="AlphaFoldDB" id="A0A1T5CTA1"/>